<protein>
    <submittedName>
        <fullName evidence="1">Uncharacterized protein</fullName>
    </submittedName>
</protein>
<dbReference type="EMBL" id="GL379837">
    <property type="protein sequence ID" value="EGT52514.1"/>
    <property type="molecule type" value="Genomic_DNA"/>
</dbReference>
<organism evidence="2">
    <name type="scientific">Caenorhabditis brenneri</name>
    <name type="common">Nematode worm</name>
    <dbReference type="NCBI Taxonomy" id="135651"/>
    <lineage>
        <taxon>Eukaryota</taxon>
        <taxon>Metazoa</taxon>
        <taxon>Ecdysozoa</taxon>
        <taxon>Nematoda</taxon>
        <taxon>Chromadorea</taxon>
        <taxon>Rhabditida</taxon>
        <taxon>Rhabditina</taxon>
        <taxon>Rhabditomorpha</taxon>
        <taxon>Rhabditoidea</taxon>
        <taxon>Rhabditidae</taxon>
        <taxon>Peloderinae</taxon>
        <taxon>Caenorhabditis</taxon>
    </lineage>
</organism>
<accession>G0N477</accession>
<evidence type="ECO:0000313" key="1">
    <source>
        <dbReference type="EMBL" id="EGT52514.1"/>
    </source>
</evidence>
<name>G0N477_CAEBE</name>
<evidence type="ECO:0000313" key="2">
    <source>
        <dbReference type="Proteomes" id="UP000008068"/>
    </source>
</evidence>
<proteinExistence type="predicted"/>
<keyword evidence="2" id="KW-1185">Reference proteome</keyword>
<sequence length="120" mass="13965">MWNKSPYANLGHPFTETDDYVTIVFLLMRCLNLSPFKPGNQPFDCPFFRAAQKAQFHHSPKSFLSHEYQWIGKLYNLVESQRFTGINIDAVKDYIQNVLSNFDPKTDITTTRIDGRMTIN</sequence>
<reference evidence="2" key="1">
    <citation type="submission" date="2011-07" db="EMBL/GenBank/DDBJ databases">
        <authorList>
            <consortium name="Caenorhabditis brenneri Sequencing and Analysis Consortium"/>
            <person name="Wilson R.K."/>
        </authorList>
    </citation>
    <scope>NUCLEOTIDE SEQUENCE [LARGE SCALE GENOMIC DNA]</scope>
    <source>
        <strain evidence="2">PB2801</strain>
    </source>
</reference>
<dbReference type="AlphaFoldDB" id="G0N477"/>
<gene>
    <name evidence="1" type="ORF">CAEBREN_09551</name>
</gene>
<dbReference type="InParanoid" id="G0N477"/>
<dbReference type="Proteomes" id="UP000008068">
    <property type="component" value="Unassembled WGS sequence"/>
</dbReference>
<dbReference type="HOGENOM" id="CLU_2051728_0_0_1"/>